<dbReference type="GO" id="GO:0000428">
    <property type="term" value="C:DNA-directed RNA polymerase complex"/>
    <property type="evidence" value="ECO:0007669"/>
    <property type="project" value="UniProtKB-KW"/>
</dbReference>
<gene>
    <name evidence="9" type="primary">polr3a_1</name>
    <name evidence="9" type="ORF">CM83_100191</name>
</gene>
<dbReference type="PANTHER" id="PTHR48446:SF1">
    <property type="entry name" value="DNA-DIRECTED RNA POLYMERASE SUBUNIT BETA' N-TERMINAL SECTION"/>
    <property type="match status" value="1"/>
</dbReference>
<sequence>MVPPSMMTSGSSALSKQSSSVLQAVQQLKYLISQVIVSGIPSISRAVINDTGNGTYNLLVEGYNMQAVMNINGVCGTQVTSNHILEIHQVLGIEAARQSIIHEIDSTMGSHGLTIDVRHSSLLADIMTYQGNVHGITRFGIAKMKDSVLMLASFEKTADHLFEAALKSSKDTVSGVSECIILGLPVPIGTGMFETLYTTNPTNLPAFQYFDKCSSQLTRRGKTFSATDVLASFDQSPSHLNNEFASRSPLLNIYSHSLGWDP</sequence>
<dbReference type="InterPro" id="IPR015700">
    <property type="entry name" value="RPC1"/>
</dbReference>
<dbReference type="GO" id="GO:0005634">
    <property type="term" value="C:nucleus"/>
    <property type="evidence" value="ECO:0007669"/>
    <property type="project" value="UniProtKB-SubCell"/>
</dbReference>
<evidence type="ECO:0000256" key="3">
    <source>
        <dbReference type="ARBA" id="ARBA00022723"/>
    </source>
</evidence>
<dbReference type="EC" id="2.7.7.6" evidence="2"/>
<dbReference type="Gene3D" id="1.10.150.390">
    <property type="match status" value="1"/>
</dbReference>
<dbReference type="SUPFAM" id="SSF64484">
    <property type="entry name" value="beta and beta-prime subunits of DNA dependent RNA-polymerase"/>
    <property type="match status" value="1"/>
</dbReference>
<keyword evidence="4" id="KW-0862">Zinc</keyword>
<comment type="subcellular location">
    <subcellularLocation>
        <location evidence="1">Nucleus</location>
    </subcellularLocation>
</comment>
<keyword evidence="9" id="KW-0240">DNA-directed RNA polymerase</keyword>
<dbReference type="GO" id="GO:0003677">
    <property type="term" value="F:DNA binding"/>
    <property type="evidence" value="ECO:0007669"/>
    <property type="project" value="InterPro"/>
</dbReference>
<dbReference type="GO" id="GO:0003899">
    <property type="term" value="F:DNA-directed RNA polymerase activity"/>
    <property type="evidence" value="ECO:0007669"/>
    <property type="project" value="UniProtKB-EC"/>
</dbReference>
<feature type="domain" description="RNA polymerase Rpb1" evidence="8">
    <location>
        <begin position="24"/>
        <end position="147"/>
    </location>
</feature>
<evidence type="ECO:0000256" key="1">
    <source>
        <dbReference type="ARBA" id="ARBA00004123"/>
    </source>
</evidence>
<reference evidence="9" key="1">
    <citation type="journal article" date="2014" name="PLoS ONE">
        <title>Transcriptome-Based Identification of ABC Transporters in the Western Tarnished Plant Bug Lygus hesperus.</title>
        <authorList>
            <person name="Hull J.J."/>
            <person name="Chaney K."/>
            <person name="Geib S.M."/>
            <person name="Fabrick J.A."/>
            <person name="Brent C.S."/>
            <person name="Walsh D."/>
            <person name="Lavine L.C."/>
        </authorList>
    </citation>
    <scope>NUCLEOTIDE SEQUENCE</scope>
</reference>
<name>A0A0A9Z0I2_LYGHE</name>
<dbReference type="AlphaFoldDB" id="A0A0A9Z0I2"/>
<evidence type="ECO:0000256" key="5">
    <source>
        <dbReference type="ARBA" id="ARBA00022842"/>
    </source>
</evidence>
<keyword evidence="6" id="KW-0539">Nucleus</keyword>
<accession>A0A0A9Z0I2</accession>
<dbReference type="EMBL" id="GBHO01008284">
    <property type="protein sequence ID" value="JAG35320.1"/>
    <property type="molecule type" value="Transcribed_RNA"/>
</dbReference>
<reference evidence="9" key="2">
    <citation type="submission" date="2014-07" db="EMBL/GenBank/DDBJ databases">
        <authorList>
            <person name="Hull J."/>
        </authorList>
    </citation>
    <scope>NUCLEOTIDE SEQUENCE</scope>
</reference>
<keyword evidence="5" id="KW-0460">Magnesium</keyword>
<keyword evidence="3" id="KW-0479">Metal-binding</keyword>
<dbReference type="PANTHER" id="PTHR48446">
    <property type="entry name" value="DNA-DIRECTED RNA POLYMERASE SUBUNIT BETA' N-TERMINAL SECTION"/>
    <property type="match status" value="1"/>
</dbReference>
<evidence type="ECO:0000256" key="6">
    <source>
        <dbReference type="ARBA" id="ARBA00023242"/>
    </source>
</evidence>
<dbReference type="FunFam" id="1.10.150.390:FF:000004">
    <property type="entry name" value="DNA-directed RNA polymerase subunit"/>
    <property type="match status" value="1"/>
</dbReference>
<dbReference type="GO" id="GO:0046872">
    <property type="term" value="F:metal ion binding"/>
    <property type="evidence" value="ECO:0007669"/>
    <property type="project" value="UniProtKB-KW"/>
</dbReference>
<comment type="catalytic activity">
    <reaction evidence="7">
        <text>RNA(n) + a ribonucleoside 5'-triphosphate = RNA(n+1) + diphosphate</text>
        <dbReference type="Rhea" id="RHEA:21248"/>
        <dbReference type="Rhea" id="RHEA-COMP:14527"/>
        <dbReference type="Rhea" id="RHEA-COMP:17342"/>
        <dbReference type="ChEBI" id="CHEBI:33019"/>
        <dbReference type="ChEBI" id="CHEBI:61557"/>
        <dbReference type="ChEBI" id="CHEBI:140395"/>
        <dbReference type="EC" id="2.7.7.6"/>
    </reaction>
</comment>
<protein>
    <recommendedName>
        <fullName evidence="2">DNA-directed RNA polymerase</fullName>
        <ecNumber evidence="2">2.7.7.6</ecNumber>
    </recommendedName>
</protein>
<evidence type="ECO:0000256" key="2">
    <source>
        <dbReference type="ARBA" id="ARBA00012418"/>
    </source>
</evidence>
<dbReference type="Pfam" id="PF04998">
    <property type="entry name" value="RNA_pol_Rpb1_5"/>
    <property type="match status" value="1"/>
</dbReference>
<keyword evidence="9" id="KW-0804">Transcription</keyword>
<evidence type="ECO:0000313" key="9">
    <source>
        <dbReference type="EMBL" id="JAG35320.1"/>
    </source>
</evidence>
<proteinExistence type="predicted"/>
<dbReference type="GO" id="GO:0006351">
    <property type="term" value="P:DNA-templated transcription"/>
    <property type="evidence" value="ECO:0007669"/>
    <property type="project" value="InterPro"/>
</dbReference>
<organism evidence="9">
    <name type="scientific">Lygus hesperus</name>
    <name type="common">Western plant bug</name>
    <dbReference type="NCBI Taxonomy" id="30085"/>
    <lineage>
        <taxon>Eukaryota</taxon>
        <taxon>Metazoa</taxon>
        <taxon>Ecdysozoa</taxon>
        <taxon>Arthropoda</taxon>
        <taxon>Hexapoda</taxon>
        <taxon>Insecta</taxon>
        <taxon>Pterygota</taxon>
        <taxon>Neoptera</taxon>
        <taxon>Paraneoptera</taxon>
        <taxon>Hemiptera</taxon>
        <taxon>Heteroptera</taxon>
        <taxon>Panheteroptera</taxon>
        <taxon>Cimicomorpha</taxon>
        <taxon>Miridae</taxon>
        <taxon>Mirini</taxon>
        <taxon>Lygus</taxon>
    </lineage>
</organism>
<evidence type="ECO:0000259" key="8">
    <source>
        <dbReference type="Pfam" id="PF04998"/>
    </source>
</evidence>
<evidence type="ECO:0000256" key="4">
    <source>
        <dbReference type="ARBA" id="ARBA00022833"/>
    </source>
</evidence>
<dbReference type="InterPro" id="IPR007081">
    <property type="entry name" value="RNA_pol_Rpb1_5"/>
</dbReference>
<evidence type="ECO:0000256" key="7">
    <source>
        <dbReference type="ARBA" id="ARBA00048552"/>
    </source>
</evidence>